<proteinExistence type="predicted"/>
<protein>
    <submittedName>
        <fullName evidence="1">DUF2849 domain-containing protein</fullName>
    </submittedName>
</protein>
<evidence type="ECO:0000313" key="2">
    <source>
        <dbReference type="Proteomes" id="UP000317496"/>
    </source>
</evidence>
<name>A0A516GYE5_9PROT</name>
<dbReference type="KEGG" id="fer:FNB15_04170"/>
<dbReference type="Proteomes" id="UP000317496">
    <property type="component" value="Chromosome"/>
</dbReference>
<reference evidence="1 2" key="1">
    <citation type="submission" date="2019-07" db="EMBL/GenBank/DDBJ databases">
        <title>Genome sequencing for Ferrovibrio sp. K5.</title>
        <authorList>
            <person name="Park S.-J."/>
        </authorList>
    </citation>
    <scope>NUCLEOTIDE SEQUENCE [LARGE SCALE GENOMIC DNA]</scope>
    <source>
        <strain evidence="1 2">K5</strain>
    </source>
</reference>
<dbReference type="Pfam" id="PF11011">
    <property type="entry name" value="DUF2849"/>
    <property type="match status" value="1"/>
</dbReference>
<dbReference type="EMBL" id="CP041636">
    <property type="protein sequence ID" value="QDO96517.1"/>
    <property type="molecule type" value="Genomic_DNA"/>
</dbReference>
<gene>
    <name evidence="1" type="ORF">FNB15_04170</name>
</gene>
<keyword evidence="2" id="KW-1185">Reference proteome</keyword>
<evidence type="ECO:0000313" key="1">
    <source>
        <dbReference type="EMBL" id="QDO96517.1"/>
    </source>
</evidence>
<dbReference type="RefSeq" id="WP_144067498.1">
    <property type="nucleotide sequence ID" value="NZ_CP041636.1"/>
</dbReference>
<dbReference type="OrthoDB" id="9815695at2"/>
<sequence length="102" mass="10794">MAKAPKLNSQPQVVTANHLLSGDVVYLTKAATWSRRIHDAAVVANVDAGAALLAEAEAQAKQNIVVAPYLIPVDASVTPPKPIQYREILRAEGPSTETRPAA</sequence>
<organism evidence="1 2">
    <name type="scientific">Ferrovibrio terrae</name>
    <dbReference type="NCBI Taxonomy" id="2594003"/>
    <lineage>
        <taxon>Bacteria</taxon>
        <taxon>Pseudomonadati</taxon>
        <taxon>Pseudomonadota</taxon>
        <taxon>Alphaproteobacteria</taxon>
        <taxon>Rhodospirillales</taxon>
        <taxon>Rhodospirillaceae</taxon>
        <taxon>Ferrovibrio</taxon>
    </lineage>
</organism>
<accession>A0A516GYE5</accession>
<dbReference type="AlphaFoldDB" id="A0A516GYE5"/>
<dbReference type="InterPro" id="IPR021270">
    <property type="entry name" value="DUF2849"/>
</dbReference>